<protein>
    <recommendedName>
        <fullName evidence="2">Tc1-like transposase DDE domain-containing protein</fullName>
    </recommendedName>
</protein>
<evidence type="ECO:0000256" key="1">
    <source>
        <dbReference type="SAM" id="Phobius"/>
    </source>
</evidence>
<dbReference type="Pfam" id="PF13358">
    <property type="entry name" value="DDE_3"/>
    <property type="match status" value="1"/>
</dbReference>
<dbReference type="AlphaFoldDB" id="A0ABD1E105"/>
<feature type="domain" description="Tc1-like transposase DDE" evidence="2">
    <location>
        <begin position="25"/>
        <end position="145"/>
    </location>
</feature>
<dbReference type="EMBL" id="JBDJPC010000014">
    <property type="protein sequence ID" value="KAL1488367.1"/>
    <property type="molecule type" value="Genomic_DNA"/>
</dbReference>
<dbReference type="InterPro" id="IPR038717">
    <property type="entry name" value="Tc1-like_DDE_dom"/>
</dbReference>
<keyword evidence="1" id="KW-0472">Membrane</keyword>
<keyword evidence="1" id="KW-0812">Transmembrane</keyword>
<sequence length="173" mass="20750">MYNTHIWADENLHGVRPHNFQERFSINVWAGIVNGLLIGPYIMPDRLDGRTYLQFLNNELYDLLEDVPLEIRRNMWYLHDGAPCHYARIVREWLNEHFPRQWIGRNGPVAWPPRSPDLNPCDFYLWGHMKQIVYSTPINTVEELRGRVENAARIIRNDRETLLRVEENFQRRI</sequence>
<gene>
    <name evidence="3" type="ORF">ABEB36_014844</name>
</gene>
<evidence type="ECO:0000313" key="3">
    <source>
        <dbReference type="EMBL" id="KAL1488367.1"/>
    </source>
</evidence>
<dbReference type="PANTHER" id="PTHR47326:SF1">
    <property type="entry name" value="HTH PSQ-TYPE DOMAIN-CONTAINING PROTEIN"/>
    <property type="match status" value="1"/>
</dbReference>
<keyword evidence="1" id="KW-1133">Transmembrane helix</keyword>
<accession>A0ABD1E105</accession>
<feature type="transmembrane region" description="Helical" evidence="1">
    <location>
        <begin position="24"/>
        <end position="43"/>
    </location>
</feature>
<dbReference type="PANTHER" id="PTHR47326">
    <property type="entry name" value="TRANSPOSABLE ELEMENT TC3 TRANSPOSASE-LIKE PROTEIN"/>
    <property type="match status" value="1"/>
</dbReference>
<keyword evidence="4" id="KW-1185">Reference proteome</keyword>
<dbReference type="Gene3D" id="3.30.420.10">
    <property type="entry name" value="Ribonuclease H-like superfamily/Ribonuclease H"/>
    <property type="match status" value="1"/>
</dbReference>
<dbReference type="Proteomes" id="UP001566132">
    <property type="component" value="Unassembled WGS sequence"/>
</dbReference>
<dbReference type="InterPro" id="IPR036397">
    <property type="entry name" value="RNaseH_sf"/>
</dbReference>
<organism evidence="3 4">
    <name type="scientific">Hypothenemus hampei</name>
    <name type="common">Coffee berry borer</name>
    <dbReference type="NCBI Taxonomy" id="57062"/>
    <lineage>
        <taxon>Eukaryota</taxon>
        <taxon>Metazoa</taxon>
        <taxon>Ecdysozoa</taxon>
        <taxon>Arthropoda</taxon>
        <taxon>Hexapoda</taxon>
        <taxon>Insecta</taxon>
        <taxon>Pterygota</taxon>
        <taxon>Neoptera</taxon>
        <taxon>Endopterygota</taxon>
        <taxon>Coleoptera</taxon>
        <taxon>Polyphaga</taxon>
        <taxon>Cucujiformia</taxon>
        <taxon>Curculionidae</taxon>
        <taxon>Scolytinae</taxon>
        <taxon>Hypothenemus</taxon>
    </lineage>
</organism>
<name>A0ABD1E105_HYPHA</name>
<evidence type="ECO:0000313" key="4">
    <source>
        <dbReference type="Proteomes" id="UP001566132"/>
    </source>
</evidence>
<comment type="caution">
    <text evidence="3">The sequence shown here is derived from an EMBL/GenBank/DDBJ whole genome shotgun (WGS) entry which is preliminary data.</text>
</comment>
<reference evidence="3 4" key="1">
    <citation type="submission" date="2024-05" db="EMBL/GenBank/DDBJ databases">
        <title>Genetic variation in Jamaican populations of the coffee berry borer (Hypothenemus hampei).</title>
        <authorList>
            <person name="Errbii M."/>
            <person name="Myrie A."/>
        </authorList>
    </citation>
    <scope>NUCLEOTIDE SEQUENCE [LARGE SCALE GENOMIC DNA]</scope>
    <source>
        <strain evidence="3">JA-Hopewell-2020-01-JO</strain>
        <tissue evidence="3">Whole body</tissue>
    </source>
</reference>
<proteinExistence type="predicted"/>
<evidence type="ECO:0000259" key="2">
    <source>
        <dbReference type="Pfam" id="PF13358"/>
    </source>
</evidence>